<evidence type="ECO:0000313" key="7">
    <source>
        <dbReference type="Proteomes" id="UP000324194"/>
    </source>
</evidence>
<dbReference type="RefSeq" id="WP_172622689.1">
    <property type="nucleotide sequence ID" value="NZ_LR699119.1"/>
</dbReference>
<dbReference type="EMBL" id="LR699119">
    <property type="protein sequence ID" value="VVC75018.1"/>
    <property type="molecule type" value="Genomic_DNA"/>
</dbReference>
<gene>
    <name evidence="6" type="ORF">AQUSIP_02930</name>
</gene>
<evidence type="ECO:0000256" key="1">
    <source>
        <dbReference type="SAM" id="MobiDB-lite"/>
    </source>
</evidence>
<evidence type="ECO:0000259" key="4">
    <source>
        <dbReference type="Pfam" id="PF09972"/>
    </source>
</evidence>
<organism evidence="6 7">
    <name type="scientific">Aquicella siphonis</name>
    <dbReference type="NCBI Taxonomy" id="254247"/>
    <lineage>
        <taxon>Bacteria</taxon>
        <taxon>Pseudomonadati</taxon>
        <taxon>Pseudomonadota</taxon>
        <taxon>Gammaproteobacteria</taxon>
        <taxon>Legionellales</taxon>
        <taxon>Coxiellaceae</taxon>
        <taxon>Aquicella</taxon>
    </lineage>
</organism>
<evidence type="ECO:0000259" key="5">
    <source>
        <dbReference type="Pfam" id="PF20990"/>
    </source>
</evidence>
<feature type="transmembrane region" description="Helical" evidence="2">
    <location>
        <begin position="388"/>
        <end position="407"/>
    </location>
</feature>
<accession>A0A5E4PEU9</accession>
<feature type="region of interest" description="Disordered" evidence="1">
    <location>
        <begin position="614"/>
        <end position="636"/>
    </location>
</feature>
<keyword evidence="2" id="KW-0812">Transmembrane</keyword>
<feature type="transmembrane region" description="Helical" evidence="2">
    <location>
        <begin position="413"/>
        <end position="432"/>
    </location>
</feature>
<feature type="chain" id="PRO_5022799887" description="DUF2207 domain-containing protein" evidence="3">
    <location>
        <begin position="25"/>
        <end position="636"/>
    </location>
</feature>
<feature type="domain" description="DUF2207" evidence="4">
    <location>
        <begin position="31"/>
        <end position="220"/>
    </location>
</feature>
<evidence type="ECO:0000313" key="6">
    <source>
        <dbReference type="EMBL" id="VVC75018.1"/>
    </source>
</evidence>
<dbReference type="InterPro" id="IPR018702">
    <property type="entry name" value="DUF2207"/>
</dbReference>
<feature type="transmembrane region" description="Helical" evidence="2">
    <location>
        <begin position="453"/>
        <end position="474"/>
    </location>
</feature>
<name>A0A5E4PEU9_9COXI</name>
<dbReference type="InterPro" id="IPR048389">
    <property type="entry name" value="YciQ-like_C"/>
</dbReference>
<keyword evidence="2" id="KW-0472">Membrane</keyword>
<reference evidence="6 7" key="1">
    <citation type="submission" date="2019-08" db="EMBL/GenBank/DDBJ databases">
        <authorList>
            <person name="Guy L."/>
        </authorList>
    </citation>
    <scope>NUCLEOTIDE SEQUENCE [LARGE SCALE GENOMIC DNA]</scope>
    <source>
        <strain evidence="6 7">SGT-108</strain>
    </source>
</reference>
<evidence type="ECO:0008006" key="8">
    <source>
        <dbReference type="Google" id="ProtNLM"/>
    </source>
</evidence>
<dbReference type="Proteomes" id="UP000324194">
    <property type="component" value="Chromosome 1"/>
</dbReference>
<feature type="transmembrane region" description="Helical" evidence="2">
    <location>
        <begin position="243"/>
        <end position="263"/>
    </location>
</feature>
<dbReference type="AlphaFoldDB" id="A0A5E4PEU9"/>
<dbReference type="KEGG" id="asip:AQUSIP_02930"/>
<dbReference type="Pfam" id="PF09972">
    <property type="entry name" value="DUF2207"/>
    <property type="match status" value="1"/>
</dbReference>
<sequence length="636" mass="70430">MKKILFWISLTGMLALALGNNARADLASEKIYDFVSHVLVNPDASIDITEFISVYANRNRIVHGIVRRLPTRYTDSYGITRHTQYNIQEILKNKNPSVYHVQKSNNELDIYIGERNTILPSGDYVYTIRYHVNNAVNFLRDGDEIYWNITGNGWDFTIDRAQAVIQLPAQAKISHYAAYTGAKGEKGQNFTVSQTADNEITFTTTKPLLPGEGFTVAAAWQKGIVQQPQGMTGLLMQFQNAEWLIIGLTIAVFIYYFSVWHAYGRDLEKGTIVPLFEPPEGLTPEALRYIERMGFDNKTFSAAIVNMAASGYLSIDNQDNNFELKLTASVNRPLPDEEQALAQKLFSSGSSFQISQTNHDTIRKARSELNRILRANYQDKYFLTNRKYLAGGWIMTALAFLSAILFSDDPANAGFAVFWLSGWTAGCAFLLWQAFNAIRLAYITRSWLKTTGAVFMALFALPFLLGEVLGIYALGGAIPIFTIPMLFLLVVLNILFWNILKAPTRDGRRLMDKIEGFKLFFKTTEKYRLQQMSAPQKTPELYEKYLPYAIALDVENEWSAQFNDILRQSGIEPAGYHPGWYSGPAWSTRNVAALPVFLGAGLASSLAAASVSSSSSASGGGGSSGGGGGGGGGGGW</sequence>
<evidence type="ECO:0000256" key="3">
    <source>
        <dbReference type="SAM" id="SignalP"/>
    </source>
</evidence>
<evidence type="ECO:0000256" key="2">
    <source>
        <dbReference type="SAM" id="Phobius"/>
    </source>
</evidence>
<feature type="compositionally biased region" description="Gly residues" evidence="1">
    <location>
        <begin position="618"/>
        <end position="636"/>
    </location>
</feature>
<feature type="signal peptide" evidence="3">
    <location>
        <begin position="1"/>
        <end position="24"/>
    </location>
</feature>
<dbReference type="Pfam" id="PF20990">
    <property type="entry name" value="DUF2207_C"/>
    <property type="match status" value="1"/>
</dbReference>
<feature type="transmembrane region" description="Helical" evidence="2">
    <location>
        <begin position="480"/>
        <end position="500"/>
    </location>
</feature>
<keyword evidence="2" id="KW-1133">Transmembrane helix</keyword>
<keyword evidence="7" id="KW-1185">Reference proteome</keyword>
<proteinExistence type="predicted"/>
<feature type="domain" description="Predicted membrane protein YciQ-like C-terminal" evidence="5">
    <location>
        <begin position="276"/>
        <end position="562"/>
    </location>
</feature>
<keyword evidence="3" id="KW-0732">Signal</keyword>
<protein>
    <recommendedName>
        <fullName evidence="8">DUF2207 domain-containing protein</fullName>
    </recommendedName>
</protein>